<evidence type="ECO:0008006" key="3">
    <source>
        <dbReference type="Google" id="ProtNLM"/>
    </source>
</evidence>
<accession>A0A1F4T5T9</accession>
<organism evidence="1 2">
    <name type="scientific">candidate division WOR-1 bacterium RIFOXYC12_FULL_54_18</name>
    <dbReference type="NCBI Taxonomy" id="1802584"/>
    <lineage>
        <taxon>Bacteria</taxon>
        <taxon>Bacillati</taxon>
        <taxon>Saganbacteria</taxon>
    </lineage>
</organism>
<dbReference type="AlphaFoldDB" id="A0A1F4T5T9"/>
<proteinExistence type="predicted"/>
<gene>
    <name evidence="1" type="ORF">A3K49_02915</name>
</gene>
<evidence type="ECO:0000313" key="2">
    <source>
        <dbReference type="Proteomes" id="UP000178602"/>
    </source>
</evidence>
<comment type="caution">
    <text evidence="1">The sequence shown here is derived from an EMBL/GenBank/DDBJ whole genome shotgun (WGS) entry which is preliminary data.</text>
</comment>
<protein>
    <recommendedName>
        <fullName evidence="3">PorV/PorQ family protein</fullName>
    </recommendedName>
</protein>
<dbReference type="Proteomes" id="UP000178602">
    <property type="component" value="Unassembled WGS sequence"/>
</dbReference>
<reference evidence="1 2" key="1">
    <citation type="journal article" date="2016" name="Nat. Commun.">
        <title>Thousands of microbial genomes shed light on interconnected biogeochemical processes in an aquifer system.</title>
        <authorList>
            <person name="Anantharaman K."/>
            <person name="Brown C.T."/>
            <person name="Hug L.A."/>
            <person name="Sharon I."/>
            <person name="Castelle C.J."/>
            <person name="Probst A.J."/>
            <person name="Thomas B.C."/>
            <person name="Singh A."/>
            <person name="Wilkins M.J."/>
            <person name="Karaoz U."/>
            <person name="Brodie E.L."/>
            <person name="Williams K.H."/>
            <person name="Hubbard S.S."/>
            <person name="Banfield J.F."/>
        </authorList>
    </citation>
    <scope>NUCLEOTIDE SEQUENCE [LARGE SCALE GENOMIC DNA]</scope>
</reference>
<name>A0A1F4T5T9_UNCSA</name>
<evidence type="ECO:0000313" key="1">
    <source>
        <dbReference type="EMBL" id="OGC27936.1"/>
    </source>
</evidence>
<dbReference type="Gene3D" id="2.40.160.60">
    <property type="entry name" value="Outer membrane protein transport protein (OMPP1/FadL/TodX)"/>
    <property type="match status" value="1"/>
</dbReference>
<dbReference type="EMBL" id="MEUG01000001">
    <property type="protein sequence ID" value="OGC27936.1"/>
    <property type="molecule type" value="Genomic_DNA"/>
</dbReference>
<sequence>MKKTIILLLITLFFCQNVFALYGTRPMGMGSAFTAVADDANAPYWNPAGLALNPEVSITGSTKLNNRNTWVGDNLLSLKMCYETKLNPFQWLLGIGIASLVAYEGASYLGEKGILKTGWGRNVQKTKRGESMAEQVTEVGSEQAVSLRQIGMGAIKDALGVSSGGAKETPAVQPAPPVRPVVIRPRYYVYPAHSWYHPRPNRRDYWEPVEYEEVAEEINPTKAQFALGLGWINDNNIPLDEKSNQFTIGVASGFEERVAIGANVNLYDKTIISSNVRGFGGDIDLGFIGKPVEYISFGLATKGILTSDIYWQNGARTRYEMLVNAGLAVKPLPFFTVAADAHNIFNQNSQQATMHYGAEVSLIPGLLLRGGLDDGNKTAGLTLVFGNLLIDYAILGGTYNRTQMIGGSWRF</sequence>